<name>A0A1Q3AUP7_CEPFO</name>
<accession>A0A1Q3AUP7</accession>
<dbReference type="AlphaFoldDB" id="A0A1Q3AUP7"/>
<dbReference type="InParanoid" id="A0A1Q3AUP7"/>
<evidence type="ECO:0000313" key="2">
    <source>
        <dbReference type="Proteomes" id="UP000187406"/>
    </source>
</evidence>
<protein>
    <submittedName>
        <fullName evidence="1">UBN2_3 domain-containing protein</fullName>
    </submittedName>
</protein>
<dbReference type="PANTHER" id="PTHR37610">
    <property type="entry name" value="CCHC-TYPE DOMAIN-CONTAINING PROTEIN"/>
    <property type="match status" value="1"/>
</dbReference>
<dbReference type="PANTHER" id="PTHR37610:SF77">
    <property type="entry name" value="INTEGRASE CATALYTIC DOMAIN-CONTAINING PROTEIN"/>
    <property type="match status" value="1"/>
</dbReference>
<organism evidence="1 2">
    <name type="scientific">Cephalotus follicularis</name>
    <name type="common">Albany pitcher plant</name>
    <dbReference type="NCBI Taxonomy" id="3775"/>
    <lineage>
        <taxon>Eukaryota</taxon>
        <taxon>Viridiplantae</taxon>
        <taxon>Streptophyta</taxon>
        <taxon>Embryophyta</taxon>
        <taxon>Tracheophyta</taxon>
        <taxon>Spermatophyta</taxon>
        <taxon>Magnoliopsida</taxon>
        <taxon>eudicotyledons</taxon>
        <taxon>Gunneridae</taxon>
        <taxon>Pentapetalae</taxon>
        <taxon>rosids</taxon>
        <taxon>fabids</taxon>
        <taxon>Oxalidales</taxon>
        <taxon>Cephalotaceae</taxon>
        <taxon>Cephalotus</taxon>
    </lineage>
</organism>
<dbReference type="EMBL" id="BDDD01000108">
    <property type="protein sequence ID" value="GAV59374.1"/>
    <property type="molecule type" value="Genomic_DNA"/>
</dbReference>
<proteinExistence type="predicted"/>
<keyword evidence="2" id="KW-1185">Reference proteome</keyword>
<sequence length="114" mass="13402">MVIKSRLIVSMEKNYFLWEFAFRMYVMGKELWGIIDGTLAEPVTSSSAEYTKWHTQNAKVVSWMLSTVDSHIAVNLRPYKTTSALWKYLKEVYFQDNEARRFQLENEIADSHQG</sequence>
<dbReference type="OrthoDB" id="1706811at2759"/>
<comment type="caution">
    <text evidence="1">The sequence shown here is derived from an EMBL/GenBank/DDBJ whole genome shotgun (WGS) entry which is preliminary data.</text>
</comment>
<dbReference type="Proteomes" id="UP000187406">
    <property type="component" value="Unassembled WGS sequence"/>
</dbReference>
<dbReference type="Pfam" id="PF14223">
    <property type="entry name" value="Retrotran_gag_2"/>
    <property type="match status" value="1"/>
</dbReference>
<reference evidence="2" key="1">
    <citation type="submission" date="2016-04" db="EMBL/GenBank/DDBJ databases">
        <title>Cephalotus genome sequencing.</title>
        <authorList>
            <person name="Fukushima K."/>
            <person name="Hasebe M."/>
            <person name="Fang X."/>
        </authorList>
    </citation>
    <scope>NUCLEOTIDE SEQUENCE [LARGE SCALE GENOMIC DNA]</scope>
    <source>
        <strain evidence="2">cv. St1</strain>
    </source>
</reference>
<evidence type="ECO:0000313" key="1">
    <source>
        <dbReference type="EMBL" id="GAV59374.1"/>
    </source>
</evidence>
<gene>
    <name evidence="1" type="ORF">CFOL_v3_02905</name>
</gene>